<evidence type="ECO:0000313" key="3">
    <source>
        <dbReference type="EMBL" id="KUL33520.1"/>
    </source>
</evidence>
<gene>
    <name evidence="3" type="ORF">ADL12_21365</name>
</gene>
<comment type="caution">
    <text evidence="3">The sequence shown here is derived from an EMBL/GenBank/DDBJ whole genome shotgun (WGS) entry which is preliminary data.</text>
</comment>
<feature type="region of interest" description="Disordered" evidence="1">
    <location>
        <begin position="200"/>
        <end position="228"/>
    </location>
</feature>
<evidence type="ECO:0000256" key="1">
    <source>
        <dbReference type="SAM" id="MobiDB-lite"/>
    </source>
</evidence>
<name>A0A0X3ULZ2_9ACTN</name>
<accession>A0A0X3ULZ2</accession>
<dbReference type="EMBL" id="LLZG01000187">
    <property type="protein sequence ID" value="KUL33520.1"/>
    <property type="molecule type" value="Genomic_DNA"/>
</dbReference>
<keyword evidence="2" id="KW-0732">Signal</keyword>
<dbReference type="PROSITE" id="PS51257">
    <property type="entry name" value="PROKAR_LIPOPROTEIN"/>
    <property type="match status" value="1"/>
</dbReference>
<feature type="signal peptide" evidence="2">
    <location>
        <begin position="1"/>
        <end position="29"/>
    </location>
</feature>
<evidence type="ECO:0008006" key="5">
    <source>
        <dbReference type="Google" id="ProtNLM"/>
    </source>
</evidence>
<organism evidence="3 4">
    <name type="scientific">Streptomyces regalis</name>
    <dbReference type="NCBI Taxonomy" id="68262"/>
    <lineage>
        <taxon>Bacteria</taxon>
        <taxon>Bacillati</taxon>
        <taxon>Actinomycetota</taxon>
        <taxon>Actinomycetes</taxon>
        <taxon>Kitasatosporales</taxon>
        <taxon>Streptomycetaceae</taxon>
        <taxon>Streptomyces</taxon>
    </lineage>
</organism>
<dbReference type="RefSeq" id="WP_062704278.1">
    <property type="nucleotide sequence ID" value="NZ_LLZG01000187.1"/>
</dbReference>
<reference evidence="4" key="1">
    <citation type="submission" date="2015-10" db="EMBL/GenBank/DDBJ databases">
        <authorList>
            <person name="Ju K.-S."/>
            <person name="Doroghazi J.R."/>
            <person name="Metcalf W.W."/>
        </authorList>
    </citation>
    <scope>NUCLEOTIDE SEQUENCE [LARGE SCALE GENOMIC DNA]</scope>
    <source>
        <strain evidence="4">NRRL 3151</strain>
    </source>
</reference>
<keyword evidence="4" id="KW-1185">Reference proteome</keyword>
<dbReference type="Proteomes" id="UP000053923">
    <property type="component" value="Unassembled WGS sequence"/>
</dbReference>
<feature type="compositionally biased region" description="Acidic residues" evidence="1">
    <location>
        <begin position="202"/>
        <end position="226"/>
    </location>
</feature>
<evidence type="ECO:0000256" key="2">
    <source>
        <dbReference type="SAM" id="SignalP"/>
    </source>
</evidence>
<sequence>MPRPPARAVVASTLSAATLLTTASACSLAGPERAVPAAPAAVSPAATATGPPTPAAAPTLTEAQARAALITEADLGEPWVPTRGVATWRDAMLKASAESAECRRLLDALYAEELFGPDARTRASVGLDDEYDEAQLRYQVVAHRPAEVDRTLEWLGSLPRTCGQFMARTVRGGLMTVEVGEAQMPEVGDARRGLHIVLSGVSEDESEDGSEDGSEGEDESDDEGEEAPTPTLTLHVAAVRVGDDAITVTNGGLGKVPGDATLAAVELGAQRLAEVRKRGRVEV</sequence>
<proteinExistence type="predicted"/>
<dbReference type="OrthoDB" id="4324322at2"/>
<evidence type="ECO:0000313" key="4">
    <source>
        <dbReference type="Proteomes" id="UP000053923"/>
    </source>
</evidence>
<dbReference type="AlphaFoldDB" id="A0A0X3ULZ2"/>
<feature type="chain" id="PRO_5039089208" description="Lipoprotein" evidence="2">
    <location>
        <begin position="30"/>
        <end position="283"/>
    </location>
</feature>
<protein>
    <recommendedName>
        <fullName evidence="5">Lipoprotein</fullName>
    </recommendedName>
</protein>